<dbReference type="RefSeq" id="WP_170130439.1">
    <property type="nucleotide sequence ID" value="NZ_FMVW01000004.1"/>
</dbReference>
<evidence type="ECO:0000256" key="1">
    <source>
        <dbReference type="SAM" id="MobiDB-lite"/>
    </source>
</evidence>
<evidence type="ECO:0000313" key="3">
    <source>
        <dbReference type="Proteomes" id="UP000199347"/>
    </source>
</evidence>
<sequence>MNTASFAKPLRLVEIPASGRKLHLEASPAEREKIAAQLGIPSVEDLSAEVGVTPMAGDHYRVEAHISGRVTRRCVVTLTPLEEEVSEDVHLVLRPPKPGESRDGGGEANGDRSSDPFDVEVDGAEDTEPYFGDRVDLGALLVEYVALGLDPYPRVAGAEFKEHVEDDTAEASPFAVLERLKQQSN</sequence>
<dbReference type="InterPro" id="IPR003772">
    <property type="entry name" value="YceD"/>
</dbReference>
<reference evidence="2 3" key="1">
    <citation type="submission" date="2016-10" db="EMBL/GenBank/DDBJ databases">
        <authorList>
            <person name="de Groot N.N."/>
        </authorList>
    </citation>
    <scope>NUCLEOTIDE SEQUENCE [LARGE SCALE GENOMIC DNA]</scope>
    <source>
        <strain evidence="2 3">DSM 2698</strain>
    </source>
</reference>
<feature type="region of interest" description="Disordered" evidence="1">
    <location>
        <begin position="93"/>
        <end position="128"/>
    </location>
</feature>
<dbReference type="STRING" id="1120955.SAMN03080610_02122"/>
<dbReference type="EMBL" id="FMVW01000004">
    <property type="protein sequence ID" value="SCZ37201.1"/>
    <property type="molecule type" value="Genomic_DNA"/>
</dbReference>
<evidence type="ECO:0000313" key="2">
    <source>
        <dbReference type="EMBL" id="SCZ37201.1"/>
    </source>
</evidence>
<feature type="compositionally biased region" description="Basic and acidic residues" evidence="1">
    <location>
        <begin position="93"/>
        <end position="115"/>
    </location>
</feature>
<dbReference type="AlphaFoldDB" id="A0A1G5NKB4"/>
<feature type="compositionally biased region" description="Acidic residues" evidence="1">
    <location>
        <begin position="117"/>
        <end position="128"/>
    </location>
</feature>
<accession>A0A1G5NKB4</accession>
<keyword evidence="3" id="KW-1185">Reference proteome</keyword>
<dbReference type="Pfam" id="PF02620">
    <property type="entry name" value="YceD"/>
    <property type="match status" value="1"/>
</dbReference>
<dbReference type="Proteomes" id="UP000199347">
    <property type="component" value="Unassembled WGS sequence"/>
</dbReference>
<name>A0A1G5NKB4_AFIMA</name>
<gene>
    <name evidence="2" type="ORF">SAMN03080610_02122</name>
</gene>
<organism evidence="2 3">
    <name type="scientific">Afifella marina DSM 2698</name>
    <dbReference type="NCBI Taxonomy" id="1120955"/>
    <lineage>
        <taxon>Bacteria</taxon>
        <taxon>Pseudomonadati</taxon>
        <taxon>Pseudomonadota</taxon>
        <taxon>Alphaproteobacteria</taxon>
        <taxon>Hyphomicrobiales</taxon>
        <taxon>Afifellaceae</taxon>
        <taxon>Afifella</taxon>
    </lineage>
</organism>
<protein>
    <submittedName>
        <fullName evidence="2">Uncharacterized ACR, COG1399</fullName>
    </submittedName>
</protein>
<proteinExistence type="predicted"/>